<dbReference type="Pfam" id="PF04364">
    <property type="entry name" value="DNA_pol3_chi"/>
    <property type="match status" value="1"/>
</dbReference>
<dbReference type="AlphaFoldDB" id="A0A1I6M036"/>
<organism evidence="1 2">
    <name type="scientific">Yoonia litorea</name>
    <dbReference type="NCBI Taxonomy" id="1123755"/>
    <lineage>
        <taxon>Bacteria</taxon>
        <taxon>Pseudomonadati</taxon>
        <taxon>Pseudomonadota</taxon>
        <taxon>Alphaproteobacteria</taxon>
        <taxon>Rhodobacterales</taxon>
        <taxon>Paracoccaceae</taxon>
        <taxon>Yoonia</taxon>
    </lineage>
</organism>
<evidence type="ECO:0000313" key="2">
    <source>
        <dbReference type="Proteomes" id="UP000198926"/>
    </source>
</evidence>
<dbReference type="InterPro" id="IPR007459">
    <property type="entry name" value="DNA_pol3_chi"/>
</dbReference>
<reference evidence="1 2" key="1">
    <citation type="submission" date="2016-10" db="EMBL/GenBank/DDBJ databases">
        <authorList>
            <person name="de Groot N.N."/>
        </authorList>
    </citation>
    <scope>NUCLEOTIDE SEQUENCE [LARGE SCALE GENOMIC DNA]</scope>
    <source>
        <strain evidence="1 2">DSM 29433</strain>
    </source>
</reference>
<accession>A0A1I6M036</accession>
<dbReference type="OrthoDB" id="9795973at2"/>
<sequence length="155" mass="16779">MGAVYFYHLTETPLEVTLPMLLGKARDVGWRVLVRGTDQALLERLDAVLWERPEDSFLPHGIAGGPHDADQPILLGDVPSDGFSCVMAVAGADVSAAEVKSCERVCVLFDGQDGDAVQNARGQWKTLTSAGCQAQYWAQDGGRWVKKAETTSESE</sequence>
<dbReference type="PANTHER" id="PTHR38767">
    <property type="entry name" value="DNA POLYMERASE III SUBUNIT CHI"/>
    <property type="match status" value="1"/>
</dbReference>
<dbReference type="GO" id="GO:0003677">
    <property type="term" value="F:DNA binding"/>
    <property type="evidence" value="ECO:0007669"/>
    <property type="project" value="InterPro"/>
</dbReference>
<evidence type="ECO:0000313" key="1">
    <source>
        <dbReference type="EMBL" id="SFS09045.1"/>
    </source>
</evidence>
<dbReference type="EMBL" id="FOZM01000001">
    <property type="protein sequence ID" value="SFS09045.1"/>
    <property type="molecule type" value="Genomic_DNA"/>
</dbReference>
<dbReference type="NCBIfam" id="NF004347">
    <property type="entry name" value="PRK05728.1-4"/>
    <property type="match status" value="1"/>
</dbReference>
<name>A0A1I6M036_9RHOB</name>
<protein>
    <submittedName>
        <fullName evidence="1">DNA polymerase III, chi subunit</fullName>
    </submittedName>
</protein>
<proteinExistence type="predicted"/>
<dbReference type="Proteomes" id="UP000198926">
    <property type="component" value="Unassembled WGS sequence"/>
</dbReference>
<dbReference type="STRING" id="1123755.SAMN05444714_1083"/>
<dbReference type="RefSeq" id="WP_090204897.1">
    <property type="nucleotide sequence ID" value="NZ_FOZM01000001.1"/>
</dbReference>
<keyword evidence="2" id="KW-1185">Reference proteome</keyword>
<dbReference type="GO" id="GO:0006260">
    <property type="term" value="P:DNA replication"/>
    <property type="evidence" value="ECO:0007669"/>
    <property type="project" value="InterPro"/>
</dbReference>
<dbReference type="Gene3D" id="3.40.50.10110">
    <property type="entry name" value="DNA polymerase III subunit chi"/>
    <property type="match status" value="1"/>
</dbReference>
<dbReference type="InterPro" id="IPR036768">
    <property type="entry name" value="PolIII_chi_sf"/>
</dbReference>
<dbReference type="GO" id="GO:0003887">
    <property type="term" value="F:DNA-directed DNA polymerase activity"/>
    <property type="evidence" value="ECO:0007669"/>
    <property type="project" value="InterPro"/>
</dbReference>
<dbReference type="GO" id="GO:0032298">
    <property type="term" value="P:positive regulation of DNA-templated DNA replication initiation"/>
    <property type="evidence" value="ECO:0007669"/>
    <property type="project" value="TreeGrafter"/>
</dbReference>
<dbReference type="PANTHER" id="PTHR38767:SF1">
    <property type="entry name" value="DNA POLYMERASE III SUBUNIT CHI"/>
    <property type="match status" value="1"/>
</dbReference>
<gene>
    <name evidence="1" type="ORF">SAMN05444714_1083</name>
</gene>
<dbReference type="SUPFAM" id="SSF102400">
    <property type="entry name" value="DNA polymerase III chi subunit"/>
    <property type="match status" value="1"/>
</dbReference>